<evidence type="ECO:0000313" key="9">
    <source>
        <dbReference type="Proteomes" id="UP000244168"/>
    </source>
</evidence>
<proteinExistence type="inferred from homology"/>
<dbReference type="InterPro" id="IPR017853">
    <property type="entry name" value="GH"/>
</dbReference>
<dbReference type="SUPFAM" id="SSF52279">
    <property type="entry name" value="Beta-D-glucan exohydrolase, C-terminal domain"/>
    <property type="match status" value="1"/>
</dbReference>
<dbReference type="SUPFAM" id="SSF51445">
    <property type="entry name" value="(Trans)glycosidases"/>
    <property type="match status" value="1"/>
</dbReference>
<dbReference type="PANTHER" id="PTHR30480:SF13">
    <property type="entry name" value="BETA-HEXOSAMINIDASE"/>
    <property type="match status" value="1"/>
</dbReference>
<dbReference type="InterPro" id="IPR036881">
    <property type="entry name" value="Glyco_hydro_3_C_sf"/>
</dbReference>
<evidence type="ECO:0000256" key="1">
    <source>
        <dbReference type="ARBA" id="ARBA00001231"/>
    </source>
</evidence>
<dbReference type="InterPro" id="IPR036962">
    <property type="entry name" value="Glyco_hydro_3_N_sf"/>
</dbReference>
<evidence type="ECO:0000259" key="7">
    <source>
        <dbReference type="Pfam" id="PF00933"/>
    </source>
</evidence>
<dbReference type="InterPro" id="IPR001764">
    <property type="entry name" value="Glyco_hydro_3_N"/>
</dbReference>
<dbReference type="EC" id="3.2.1.52" evidence="3"/>
<evidence type="ECO:0000313" key="8">
    <source>
        <dbReference type="EMBL" id="PTQ99279.1"/>
    </source>
</evidence>
<dbReference type="GO" id="GO:0009254">
    <property type="term" value="P:peptidoglycan turnover"/>
    <property type="evidence" value="ECO:0007669"/>
    <property type="project" value="TreeGrafter"/>
</dbReference>
<sequence length="577" mass="63753">MLMKKFATAVLLLLFNLLVLNVFAQRQGYITTLDEQNHWVDSVFNKLSRKRKVEQLFFVRAHTNRGRAYEDSVGKVIAKEQVGGLVFFQGGPGRQLNLTNNYQKLAHIPLLIAMDGEWGLGMRLDSTISYPYQMTLGAIQDTALIYKMGQYVAYDFKRIGAQMNFAPDMDVNNNPNNPVINYRSFGDNKYNVAQRGIAYMHGMQLGGLLTTAKHFPGHGDTETDSHLDLPQLNFNRARLDSLEEYPFRQAIAAGISGVMVAHMNIPALDSTKNLPSTLSRPIITGELKDSLKFRGLIVSDAMEMKGVTKYFPNGEADVRAFIAGNDILELSENSCRAVKMIKKAIRQGKIAPEELDAKVRKVLAAKYWAGLAIYKPANPTGLAQDLNRPDALALQQQLADKAVTLLRGDSVIRNLSPLKRTALVSIGTSGVTVYQQELAKVFMPCKEFMIGKEVQMPEMRAILNQLKGFDQIIVGIHDTRARPASKLDYSSNLKLMIAELASYRNVVISVFANPYTIAGLPGIEKSGALLACYQKEDFMQRAAAKVICGQINAEGKLPVSVNAFFPNGAGIVVEPAL</sequence>
<dbReference type="OrthoDB" id="9805821at2"/>
<name>A0A2T5JBY8_9SPHI</name>
<keyword evidence="4 8" id="KW-0378">Hydrolase</keyword>
<dbReference type="GO" id="GO:0004563">
    <property type="term" value="F:beta-N-acetylhexosaminidase activity"/>
    <property type="evidence" value="ECO:0007669"/>
    <property type="project" value="UniProtKB-EC"/>
</dbReference>
<feature type="chain" id="PRO_5015518967" description="beta-N-acetylhexosaminidase" evidence="6">
    <location>
        <begin position="25"/>
        <end position="577"/>
    </location>
</feature>
<feature type="signal peptide" evidence="6">
    <location>
        <begin position="1"/>
        <end position="24"/>
    </location>
</feature>
<dbReference type="EMBL" id="QAOQ01000002">
    <property type="protein sequence ID" value="PTQ99279.1"/>
    <property type="molecule type" value="Genomic_DNA"/>
</dbReference>
<evidence type="ECO:0000256" key="2">
    <source>
        <dbReference type="ARBA" id="ARBA00005336"/>
    </source>
</evidence>
<accession>A0A2T5JBY8</accession>
<gene>
    <name evidence="8" type="ORF">C8P68_10295</name>
</gene>
<dbReference type="Gene3D" id="3.40.50.1700">
    <property type="entry name" value="Glycoside hydrolase family 3 C-terminal domain"/>
    <property type="match status" value="1"/>
</dbReference>
<dbReference type="Gene3D" id="3.20.20.300">
    <property type="entry name" value="Glycoside hydrolase, family 3, N-terminal domain"/>
    <property type="match status" value="1"/>
</dbReference>
<keyword evidence="5" id="KW-0326">Glycosidase</keyword>
<reference evidence="8 9" key="1">
    <citation type="submission" date="2018-04" db="EMBL/GenBank/DDBJ databases">
        <title>Genomic Encyclopedia of Archaeal and Bacterial Type Strains, Phase II (KMG-II): from individual species to whole genera.</title>
        <authorList>
            <person name="Goeker M."/>
        </authorList>
    </citation>
    <scope>NUCLEOTIDE SEQUENCE [LARGE SCALE GENOMIC DNA]</scope>
    <source>
        <strain evidence="8 9">DSM 26809</strain>
    </source>
</reference>
<dbReference type="Proteomes" id="UP000244168">
    <property type="component" value="Unassembled WGS sequence"/>
</dbReference>
<dbReference type="AlphaFoldDB" id="A0A2T5JBY8"/>
<comment type="similarity">
    <text evidence="2">Belongs to the glycosyl hydrolase 3 family.</text>
</comment>
<keyword evidence="6" id="KW-0732">Signal</keyword>
<comment type="caution">
    <text evidence="8">The sequence shown here is derived from an EMBL/GenBank/DDBJ whole genome shotgun (WGS) entry which is preliminary data.</text>
</comment>
<dbReference type="Pfam" id="PF00933">
    <property type="entry name" value="Glyco_hydro_3"/>
    <property type="match status" value="1"/>
</dbReference>
<dbReference type="InterPro" id="IPR050226">
    <property type="entry name" value="NagZ_Beta-hexosaminidase"/>
</dbReference>
<feature type="domain" description="Glycoside hydrolase family 3 N-terminal" evidence="7">
    <location>
        <begin position="51"/>
        <end position="364"/>
    </location>
</feature>
<evidence type="ECO:0000256" key="5">
    <source>
        <dbReference type="ARBA" id="ARBA00023295"/>
    </source>
</evidence>
<protein>
    <recommendedName>
        <fullName evidence="3">beta-N-acetylhexosaminidase</fullName>
        <ecNumber evidence="3">3.2.1.52</ecNumber>
    </recommendedName>
</protein>
<organism evidence="8 9">
    <name type="scientific">Mucilaginibacter yixingensis</name>
    <dbReference type="NCBI Taxonomy" id="1295612"/>
    <lineage>
        <taxon>Bacteria</taxon>
        <taxon>Pseudomonadati</taxon>
        <taxon>Bacteroidota</taxon>
        <taxon>Sphingobacteriia</taxon>
        <taxon>Sphingobacteriales</taxon>
        <taxon>Sphingobacteriaceae</taxon>
        <taxon>Mucilaginibacter</taxon>
    </lineage>
</organism>
<evidence type="ECO:0000256" key="4">
    <source>
        <dbReference type="ARBA" id="ARBA00022801"/>
    </source>
</evidence>
<comment type="catalytic activity">
    <reaction evidence="1">
        <text>Hydrolysis of terminal non-reducing N-acetyl-D-hexosamine residues in N-acetyl-beta-D-hexosaminides.</text>
        <dbReference type="EC" id="3.2.1.52"/>
    </reaction>
</comment>
<evidence type="ECO:0000256" key="3">
    <source>
        <dbReference type="ARBA" id="ARBA00012663"/>
    </source>
</evidence>
<evidence type="ECO:0000256" key="6">
    <source>
        <dbReference type="SAM" id="SignalP"/>
    </source>
</evidence>
<dbReference type="PANTHER" id="PTHR30480">
    <property type="entry name" value="BETA-HEXOSAMINIDASE-RELATED"/>
    <property type="match status" value="1"/>
</dbReference>
<dbReference type="GO" id="GO:0005975">
    <property type="term" value="P:carbohydrate metabolic process"/>
    <property type="evidence" value="ECO:0007669"/>
    <property type="project" value="InterPro"/>
</dbReference>
<keyword evidence="9" id="KW-1185">Reference proteome</keyword>
<dbReference type="PRINTS" id="PR00133">
    <property type="entry name" value="GLHYDRLASE3"/>
</dbReference>